<keyword evidence="3" id="KW-1185">Reference proteome</keyword>
<evidence type="ECO:0000313" key="2">
    <source>
        <dbReference type="EMBL" id="GBF44206.1"/>
    </source>
</evidence>
<sequence length="87" mass="10267">MNSKNHKRWEELLNDSDFESRIVRKIETKVQAQRKNRNLVVSFGLSFIILVSFTFHQWVIEPNEMISNMSYLVEELSSESIVSLSFD</sequence>
<name>A0A2P2DHT3_9LEPT</name>
<feature type="transmembrane region" description="Helical" evidence="1">
    <location>
        <begin position="39"/>
        <end position="60"/>
    </location>
</feature>
<reference evidence="3" key="1">
    <citation type="journal article" date="2019" name="Microbiol. Immunol.">
        <title>Molecular and phenotypic characterization of Leptospira johnsonii sp. nov., Leptospira ellinghausenii sp. nov. and Leptospira ryugenii sp. nov. isolated from soil and water in Japan.</title>
        <authorList>
            <person name="Masuzawa T."/>
            <person name="Saito M."/>
            <person name="Nakao R."/>
            <person name="Nikaido Y."/>
            <person name="Matsumoto M."/>
            <person name="Ogawa M."/>
            <person name="Yokoyama M."/>
            <person name="Hidaka Y."/>
            <person name="Tomita J."/>
            <person name="Sakakibara K."/>
            <person name="Suzuki K."/>
            <person name="Yasuda S."/>
            <person name="Sato H."/>
            <person name="Yamaguchi M."/>
            <person name="Yoshida S.I."/>
            <person name="Koizumi N."/>
            <person name="Kawamura Y."/>
        </authorList>
    </citation>
    <scope>NUCLEOTIDE SEQUENCE [LARGE SCALE GENOMIC DNA]</scope>
    <source>
        <strain evidence="3">E18</strain>
    </source>
</reference>
<gene>
    <name evidence="2" type="ORF">LPTSP2_35090</name>
</gene>
<dbReference type="Proteomes" id="UP000245206">
    <property type="component" value="Unassembled WGS sequence"/>
</dbReference>
<dbReference type="EMBL" id="BFAZ01000010">
    <property type="protein sequence ID" value="GBF44206.1"/>
    <property type="molecule type" value="Genomic_DNA"/>
</dbReference>
<comment type="caution">
    <text evidence="2">The sequence shown here is derived from an EMBL/GenBank/DDBJ whole genome shotgun (WGS) entry which is preliminary data.</text>
</comment>
<keyword evidence="1" id="KW-0472">Membrane</keyword>
<proteinExistence type="predicted"/>
<protein>
    <submittedName>
        <fullName evidence="2">Uncharacterized protein</fullName>
    </submittedName>
</protein>
<evidence type="ECO:0000313" key="3">
    <source>
        <dbReference type="Proteomes" id="UP000245206"/>
    </source>
</evidence>
<dbReference type="RefSeq" id="WP_108961171.1">
    <property type="nucleotide sequence ID" value="NZ_BFAZ01000010.1"/>
</dbReference>
<dbReference type="OrthoDB" id="344931at2"/>
<dbReference type="AlphaFoldDB" id="A0A2P2DHT3"/>
<evidence type="ECO:0000256" key="1">
    <source>
        <dbReference type="SAM" id="Phobius"/>
    </source>
</evidence>
<organism evidence="2 3">
    <name type="scientific">Leptospira ellinghausenii</name>
    <dbReference type="NCBI Taxonomy" id="1917822"/>
    <lineage>
        <taxon>Bacteria</taxon>
        <taxon>Pseudomonadati</taxon>
        <taxon>Spirochaetota</taxon>
        <taxon>Spirochaetia</taxon>
        <taxon>Leptospirales</taxon>
        <taxon>Leptospiraceae</taxon>
        <taxon>Leptospira</taxon>
    </lineage>
</organism>
<accession>A0A2P2DHT3</accession>
<keyword evidence="1" id="KW-1133">Transmembrane helix</keyword>
<keyword evidence="1" id="KW-0812">Transmembrane</keyword>